<accession>A0ABT8WRE9</accession>
<feature type="chain" id="PRO_5045527307" description="Secreted protein" evidence="1">
    <location>
        <begin position="26"/>
        <end position="84"/>
    </location>
</feature>
<evidence type="ECO:0000256" key="1">
    <source>
        <dbReference type="SAM" id="SignalP"/>
    </source>
</evidence>
<organism evidence="2 3">
    <name type="scientific">Flavivirga jejuensis</name>
    <dbReference type="NCBI Taxonomy" id="870487"/>
    <lineage>
        <taxon>Bacteria</taxon>
        <taxon>Pseudomonadati</taxon>
        <taxon>Bacteroidota</taxon>
        <taxon>Flavobacteriia</taxon>
        <taxon>Flavobacteriales</taxon>
        <taxon>Flavobacteriaceae</taxon>
        <taxon>Flavivirga</taxon>
    </lineage>
</organism>
<evidence type="ECO:0000313" key="3">
    <source>
        <dbReference type="Proteomes" id="UP001176806"/>
    </source>
</evidence>
<protein>
    <recommendedName>
        <fullName evidence="4">Secreted protein</fullName>
    </recommendedName>
</protein>
<evidence type="ECO:0008006" key="4">
    <source>
        <dbReference type="Google" id="ProtNLM"/>
    </source>
</evidence>
<proteinExistence type="predicted"/>
<dbReference type="RefSeq" id="WP_303302937.1">
    <property type="nucleotide sequence ID" value="NZ_BAABDA010000050.1"/>
</dbReference>
<reference evidence="2" key="1">
    <citation type="submission" date="2023-07" db="EMBL/GenBank/DDBJ databases">
        <title>Two novel species in the genus Flavivirga.</title>
        <authorList>
            <person name="Kwon K."/>
        </authorList>
    </citation>
    <scope>NUCLEOTIDE SEQUENCE</scope>
    <source>
        <strain evidence="2">KACC 14158</strain>
    </source>
</reference>
<dbReference type="Proteomes" id="UP001176806">
    <property type="component" value="Unassembled WGS sequence"/>
</dbReference>
<feature type="signal peptide" evidence="1">
    <location>
        <begin position="1"/>
        <end position="25"/>
    </location>
</feature>
<sequence>MKSIFFKTLSALALTLVLVSFTSIPDTMGWVVTPTGTEQVTISDDCDTTKPIPCLYNGLYQLFETKEQAEAIPFGSKGGFLNKD</sequence>
<gene>
    <name evidence="2" type="ORF">Q4Q40_16120</name>
</gene>
<dbReference type="EMBL" id="JAUOEL010000005">
    <property type="protein sequence ID" value="MDO5975721.1"/>
    <property type="molecule type" value="Genomic_DNA"/>
</dbReference>
<name>A0ABT8WRE9_9FLAO</name>
<comment type="caution">
    <text evidence="2">The sequence shown here is derived from an EMBL/GenBank/DDBJ whole genome shotgun (WGS) entry which is preliminary data.</text>
</comment>
<keyword evidence="1" id="KW-0732">Signal</keyword>
<keyword evidence="3" id="KW-1185">Reference proteome</keyword>
<evidence type="ECO:0000313" key="2">
    <source>
        <dbReference type="EMBL" id="MDO5975721.1"/>
    </source>
</evidence>